<reference evidence="1 2" key="1">
    <citation type="submission" date="2018-12" db="EMBL/GenBank/DDBJ databases">
        <title>Complete Genome Sequence of the Corallopyronin A producing Myxobacterium Corallococcus coralloides B035.</title>
        <authorList>
            <person name="Bouhired S.M."/>
            <person name="Rupp O."/>
            <person name="Blom J."/>
            <person name="Schaeberle T.F."/>
            <person name="Kehraus S."/>
            <person name="Schiefer A."/>
            <person name="Pfarr K."/>
            <person name="Goesmann A."/>
            <person name="Hoerauf A."/>
            <person name="Koenig G.M."/>
        </authorList>
    </citation>
    <scope>NUCLEOTIDE SEQUENCE [LARGE SCALE GENOMIC DNA]</scope>
    <source>
        <strain evidence="1 2">B035</strain>
    </source>
</reference>
<evidence type="ECO:0000313" key="2">
    <source>
        <dbReference type="Proteomes" id="UP000288758"/>
    </source>
</evidence>
<organism evidence="1 2">
    <name type="scientific">Corallococcus coralloides</name>
    <name type="common">Myxococcus coralloides</name>
    <dbReference type="NCBI Taxonomy" id="184914"/>
    <lineage>
        <taxon>Bacteria</taxon>
        <taxon>Pseudomonadati</taxon>
        <taxon>Myxococcota</taxon>
        <taxon>Myxococcia</taxon>
        <taxon>Myxococcales</taxon>
        <taxon>Cystobacterineae</taxon>
        <taxon>Myxococcaceae</taxon>
        <taxon>Corallococcus</taxon>
    </lineage>
</organism>
<dbReference type="Proteomes" id="UP000288758">
    <property type="component" value="Chromosome"/>
</dbReference>
<dbReference type="SUPFAM" id="SSF69279">
    <property type="entry name" value="Phage tail proteins"/>
    <property type="match status" value="1"/>
</dbReference>
<name>A0A410RNA8_CORCK</name>
<dbReference type="RefSeq" id="WP_128795552.1">
    <property type="nucleotide sequence ID" value="NZ_CP034669.1"/>
</dbReference>
<proteinExistence type="predicted"/>
<dbReference type="AlphaFoldDB" id="A0A410RNA8"/>
<evidence type="ECO:0000313" key="1">
    <source>
        <dbReference type="EMBL" id="QAT83392.1"/>
    </source>
</evidence>
<protein>
    <submittedName>
        <fullName evidence="1">Uncharacterized protein</fullName>
    </submittedName>
</protein>
<sequence length="376" mass="41357">MLADLFSERFRAPVECAIEVRGRPITSLYPFLREARVELSRDRVGVATLVFDTRRDESGRWTVQDAEVLAPWEPILIEARFGQRTEEVLRGFVREVRADYPEDMGTARVTVSCQDESLAMDREHVRRVWGAEVPTSDGVLLAEIAARHGLAVDPTSGAGLSGLVVPQDSTDIRFLRARAEANGYELLVRGGVIYFGPMRLDAEPQPTLRVYAGLDTHCRALSVTTDGHRPNTVAVDLAPLSGAEPRRQEVTPDLPLLGTRQAHGGHEGRDFTWLLTREGAVDEEELLARARRKVNDFSLRVRAEGELDGTAYGHVLKVGQPVGVDGVGEWLGGLYYVDAVTHVFSHEGYRQGLRLLRNAYGDNLGGGALNVLGGLL</sequence>
<gene>
    <name evidence="1" type="ORF">EJ065_1794</name>
</gene>
<accession>A0A410RNA8</accession>
<dbReference type="EMBL" id="CP034669">
    <property type="protein sequence ID" value="QAT83392.1"/>
    <property type="molecule type" value="Genomic_DNA"/>
</dbReference>